<reference evidence="1 2" key="1">
    <citation type="journal article" date="2012" name="Genome Biol.">
        <title>Genome and low-iron response of an oceanic diatom adapted to chronic iron limitation.</title>
        <authorList>
            <person name="Lommer M."/>
            <person name="Specht M."/>
            <person name="Roy A.S."/>
            <person name="Kraemer L."/>
            <person name="Andreson R."/>
            <person name="Gutowska M.A."/>
            <person name="Wolf J."/>
            <person name="Bergner S.V."/>
            <person name="Schilhabel M.B."/>
            <person name="Klostermeier U.C."/>
            <person name="Beiko R.G."/>
            <person name="Rosenstiel P."/>
            <person name="Hippler M."/>
            <person name="Laroche J."/>
        </authorList>
    </citation>
    <scope>NUCLEOTIDE SEQUENCE [LARGE SCALE GENOMIC DNA]</scope>
    <source>
        <strain evidence="1 2">CCMP1005</strain>
    </source>
</reference>
<gene>
    <name evidence="1" type="ORF">THAOC_08381</name>
</gene>
<comment type="caution">
    <text evidence="1">The sequence shown here is derived from an EMBL/GenBank/DDBJ whole genome shotgun (WGS) entry which is preliminary data.</text>
</comment>
<name>K0SV67_THAOC</name>
<organism evidence="1 2">
    <name type="scientific">Thalassiosira oceanica</name>
    <name type="common">Marine diatom</name>
    <dbReference type="NCBI Taxonomy" id="159749"/>
    <lineage>
        <taxon>Eukaryota</taxon>
        <taxon>Sar</taxon>
        <taxon>Stramenopiles</taxon>
        <taxon>Ochrophyta</taxon>
        <taxon>Bacillariophyta</taxon>
        <taxon>Coscinodiscophyceae</taxon>
        <taxon>Thalassiosirophycidae</taxon>
        <taxon>Thalassiosirales</taxon>
        <taxon>Thalassiosiraceae</taxon>
        <taxon>Thalassiosira</taxon>
    </lineage>
</organism>
<proteinExistence type="predicted"/>
<evidence type="ECO:0000313" key="2">
    <source>
        <dbReference type="Proteomes" id="UP000266841"/>
    </source>
</evidence>
<accession>K0SV67</accession>
<evidence type="ECO:0000313" key="1">
    <source>
        <dbReference type="EMBL" id="EJK70273.1"/>
    </source>
</evidence>
<keyword evidence="2" id="KW-1185">Reference proteome</keyword>
<sequence>MRSEAVVCGNGGSYVRHGQRRHVQEVRARGHRNVTGGLEWIRRCGGTGEEGLHSSETIGVWTFFMLRKSVEFLLLWTLNVIDPAAVKQGHGNSPHHSPARNIPPAWHIFKPIGNATKDEYLMGARINVDKHTHQASFPQLGVGLITSCDWG</sequence>
<dbReference type="Proteomes" id="UP000266841">
    <property type="component" value="Unassembled WGS sequence"/>
</dbReference>
<dbReference type="AlphaFoldDB" id="K0SV67"/>
<protein>
    <submittedName>
        <fullName evidence="1">Uncharacterized protein</fullName>
    </submittedName>
</protein>
<dbReference type="EMBL" id="AGNL01008786">
    <property type="protein sequence ID" value="EJK70273.1"/>
    <property type="molecule type" value="Genomic_DNA"/>
</dbReference>